<dbReference type="SUPFAM" id="SSF50249">
    <property type="entry name" value="Nucleic acid-binding proteins"/>
    <property type="match status" value="1"/>
</dbReference>
<gene>
    <name evidence="6" type="ORF">HSBAA_17010</name>
</gene>
<keyword evidence="3" id="KW-0269">Exonuclease</keyword>
<dbReference type="InterPro" id="IPR012340">
    <property type="entry name" value="NA-bd_OB-fold"/>
</dbReference>
<feature type="domain" description="RNase II/RNase R cold shock" evidence="5">
    <location>
        <begin position="13"/>
        <end position="89"/>
    </location>
</feature>
<evidence type="ECO:0000313" key="7">
    <source>
        <dbReference type="Proteomes" id="UP000320231"/>
    </source>
</evidence>
<accession>A0A455U3F9</accession>
<dbReference type="AlphaFoldDB" id="A0A455U3F9"/>
<proteinExistence type="predicted"/>
<reference evidence="6 7" key="1">
    <citation type="journal article" date="2019" name="Microbiol. Resour. Announc.">
        <title>Complete Genome Sequence of Halomonas sulfidaeris Strain Esulfide1 Isolated from a Metal Sulfide Rock at a Depth of 2,200 Meters, Obtained Using Nanopore Sequencing.</title>
        <authorList>
            <person name="Saito M."/>
            <person name="Nishigata A."/>
            <person name="Galipon J."/>
            <person name="Arakawa K."/>
        </authorList>
    </citation>
    <scope>NUCLEOTIDE SEQUENCE [LARGE SCALE GENOMIC DNA]</scope>
    <source>
        <strain evidence="6 7">ATCC BAA-803</strain>
    </source>
</reference>
<evidence type="ECO:0000256" key="1">
    <source>
        <dbReference type="ARBA" id="ARBA00022722"/>
    </source>
</evidence>
<keyword evidence="1" id="KW-0540">Nuclease</keyword>
<organism evidence="6 7">
    <name type="scientific">Vreelandella sulfidaeris</name>
    <dbReference type="NCBI Taxonomy" id="115553"/>
    <lineage>
        <taxon>Bacteria</taxon>
        <taxon>Pseudomonadati</taxon>
        <taxon>Pseudomonadota</taxon>
        <taxon>Gammaproteobacteria</taxon>
        <taxon>Oceanospirillales</taxon>
        <taxon>Halomonadaceae</taxon>
        <taxon>Vreelandella</taxon>
    </lineage>
</organism>
<evidence type="ECO:0000256" key="4">
    <source>
        <dbReference type="SAM" id="MobiDB-lite"/>
    </source>
</evidence>
<evidence type="ECO:0000256" key="2">
    <source>
        <dbReference type="ARBA" id="ARBA00022801"/>
    </source>
</evidence>
<feature type="compositionally biased region" description="Basic residues" evidence="4">
    <location>
        <begin position="128"/>
        <end position="137"/>
    </location>
</feature>
<feature type="compositionally biased region" description="Basic residues" evidence="4">
    <location>
        <begin position="145"/>
        <end position="157"/>
    </location>
</feature>
<dbReference type="Gene3D" id="2.40.50.640">
    <property type="match status" value="1"/>
</dbReference>
<feature type="region of interest" description="Disordered" evidence="4">
    <location>
        <begin position="120"/>
        <end position="157"/>
    </location>
</feature>
<protein>
    <recommendedName>
        <fullName evidence="5">RNase II/RNase R cold shock domain-containing protein</fullName>
    </recommendedName>
</protein>
<keyword evidence="2" id="KW-0378">Hydrolase</keyword>
<dbReference type="Proteomes" id="UP000320231">
    <property type="component" value="Chromosome"/>
</dbReference>
<sequence length="157" mass="18020">MARVQKREGRLAVVPDHPSIKNVIKARIKNNLDEESIADGDWVVARLVRHPLKADDRAFFAQIDELVAKSDDPAVPWRVTLARHALEQECPDAGTDWPLLDEGLTREDLTATPFFTIDGEDPRYGRCPAHRTSRGRRLAPERGHCRPYRLRSRRPRR</sequence>
<evidence type="ECO:0000313" key="6">
    <source>
        <dbReference type="EMBL" id="BBI60395.1"/>
    </source>
</evidence>
<dbReference type="InterPro" id="IPR040476">
    <property type="entry name" value="CSD2"/>
</dbReference>
<evidence type="ECO:0000256" key="3">
    <source>
        <dbReference type="ARBA" id="ARBA00022839"/>
    </source>
</evidence>
<evidence type="ECO:0000259" key="5">
    <source>
        <dbReference type="Pfam" id="PF17876"/>
    </source>
</evidence>
<dbReference type="Pfam" id="PF17876">
    <property type="entry name" value="CSD2"/>
    <property type="match status" value="1"/>
</dbReference>
<dbReference type="KEGG" id="hsr:HSBAA_17010"/>
<dbReference type="EMBL" id="AP019514">
    <property type="protein sequence ID" value="BBI60395.1"/>
    <property type="molecule type" value="Genomic_DNA"/>
</dbReference>
<dbReference type="GO" id="GO:0004527">
    <property type="term" value="F:exonuclease activity"/>
    <property type="evidence" value="ECO:0007669"/>
    <property type="project" value="UniProtKB-KW"/>
</dbReference>
<name>A0A455U3F9_9GAMM</name>